<dbReference type="Gene3D" id="1.10.287.1770">
    <property type="match status" value="1"/>
</dbReference>
<keyword evidence="6" id="KW-0547">Nucleotide-binding</keyword>
<dbReference type="Pfam" id="PF07670">
    <property type="entry name" value="Gate"/>
    <property type="match status" value="2"/>
</dbReference>
<dbReference type="InterPro" id="IPR050860">
    <property type="entry name" value="FeoB_GTPase"/>
</dbReference>
<dbReference type="InterPro" id="IPR007167">
    <property type="entry name" value="Fe-transptr_FeoA-like"/>
</dbReference>
<dbReference type="Pfam" id="PF04023">
    <property type="entry name" value="FeoA"/>
    <property type="match status" value="1"/>
</dbReference>
<comment type="caution">
    <text evidence="17">The sequence shown here is derived from an EMBL/GenBank/DDBJ whole genome shotgun (WGS) entry which is preliminary data.</text>
</comment>
<evidence type="ECO:0000256" key="3">
    <source>
        <dbReference type="ARBA" id="ARBA00022475"/>
    </source>
</evidence>
<keyword evidence="2 14" id="KW-0813">Transport</keyword>
<dbReference type="SUPFAM" id="SSF50037">
    <property type="entry name" value="C-terminal domain of transcriptional repressors"/>
    <property type="match status" value="1"/>
</dbReference>
<comment type="similarity">
    <text evidence="14">Belongs to the TRAFAC class TrmE-Era-EngA-EngB-Septin-like GTPase superfamily. FeoB GTPase (TC 9.A.8) family.</text>
</comment>
<reference evidence="17 18" key="1">
    <citation type="submission" date="2014-08" db="EMBL/GenBank/DDBJ databases">
        <title>Porphyromonas canoris strain:OH2762 Genome sequencing.</title>
        <authorList>
            <person name="Wallis C."/>
            <person name="Deusch O."/>
            <person name="O'Flynn C."/>
            <person name="Davis I."/>
            <person name="Jospin G."/>
            <person name="Darling A.E."/>
            <person name="Coil D.A."/>
            <person name="Alexiev A."/>
            <person name="Horsfall A."/>
            <person name="Kirkwood N."/>
            <person name="Harris S."/>
            <person name="Eisen J.A."/>
        </authorList>
    </citation>
    <scope>NUCLEOTIDE SEQUENCE [LARGE SCALE GENOMIC DNA]</scope>
    <source>
        <strain evidence="18">COT-108 OH2762</strain>
    </source>
</reference>
<keyword evidence="11 14" id="KW-0472">Membrane</keyword>
<feature type="domain" description="FeoB-type G" evidence="16">
    <location>
        <begin position="114"/>
        <end position="277"/>
    </location>
</feature>
<accession>A0ABR4XN37</accession>
<keyword evidence="7 14" id="KW-1133">Transmembrane helix</keyword>
<proteinExistence type="inferred from homology"/>
<dbReference type="NCBIfam" id="TIGR00231">
    <property type="entry name" value="small_GTP"/>
    <property type="match status" value="1"/>
</dbReference>
<feature type="transmembrane region" description="Helical" evidence="14">
    <location>
        <begin position="798"/>
        <end position="820"/>
    </location>
</feature>
<keyword evidence="10 14" id="KW-0342">GTP-binding</keyword>
<dbReference type="Proteomes" id="UP000030101">
    <property type="component" value="Unassembled WGS sequence"/>
</dbReference>
<dbReference type="InterPro" id="IPR041069">
    <property type="entry name" value="FeoB_Cyto"/>
</dbReference>
<name>A0ABR4XN37_9PORP</name>
<keyword evidence="8 14" id="KW-0408">Iron</keyword>
<feature type="transmembrane region" description="Helical" evidence="14">
    <location>
        <begin position="634"/>
        <end position="655"/>
    </location>
</feature>
<dbReference type="InterPro" id="IPR011642">
    <property type="entry name" value="Gate_dom"/>
</dbReference>
<dbReference type="Pfam" id="PF17910">
    <property type="entry name" value="FeoB_Cyto"/>
    <property type="match status" value="1"/>
</dbReference>
<feature type="transmembrane region" description="Helical" evidence="14">
    <location>
        <begin position="767"/>
        <end position="789"/>
    </location>
</feature>
<dbReference type="Pfam" id="PF02421">
    <property type="entry name" value="FeoB_N"/>
    <property type="match status" value="1"/>
</dbReference>
<evidence type="ECO:0000256" key="5">
    <source>
        <dbReference type="ARBA" id="ARBA00022692"/>
    </source>
</evidence>
<keyword evidence="18" id="KW-1185">Reference proteome</keyword>
<comment type="function">
    <text evidence="14">Probable transporter of a GTP-driven Fe(2+) uptake system.</text>
</comment>
<sequence>MTVKLSELKEGESGSIVDVRLTGHFRKRILEMGFVPGQDVLVVRNAPLQDPIEYKVMNYEVSLRRKEAQHIYVNKSLSKEHSTNASAPVVKHDPNIHPDILGNGTKKEIPADTKISVAFLGNPNCGKTSLFNACCGTHEHVGNYSGVTVDAKHGKYKTGDINFDIIDLPGTYSLSSYSPEEKYIEDFLAGDKRPDVIVNVISATNLERHLYLTTQLLETGIPMVIALNMFDEFEASGSKLNIPLLSQLLGTPVVPTVARKGEGKEKLFNCVHMVYAGSCTLQRKVPMPYSLEIVKHRDELAEFIRQATADQPHLSWCHGAEEYIAIKLLEGDPLYTGKVEKEIPKGAFLLTKARYISKTYSESYSRHLSDVITDTRYGFINGALRETLDSKVDHLKGRDQKIDYWLTHRIWGFPIFLLFMYLMFQTTFTLGEYPMEWIEAGVAWLGEAVRSILPGGALQDLICDGIIGGVGGVIVFLPNIMILYVFISFMEDTGYMARAAFIMDKLMHSMGIHGKSFIPLIMGFGCNVPAIMATRTIESKNSRLITMLILPFMSCSARLPVYILLTGAFFSAYAGTVVFSIYIIGILLALLTAFFLRKFFIKEEDIPFVMELPPYRLPTTQSILLHMWDKAKQYLTKMGTTILLASIVIWCLSYFPRGNEADIATGIEQMKAENNTLQDLSDDQLASMYQQENSYIGKMGKALQPIFSPMDYDWKLTMALLSGLPAKEVVVSTMGVLYTGDMENEAGLQDKLSQATLSDGSPAYTPVMMFSFMLFVLVYFPCIATIVAIGRESGSAKWALFSMIYSCSLAWLVAFTATLVGKLFT</sequence>
<evidence type="ECO:0000256" key="1">
    <source>
        <dbReference type="ARBA" id="ARBA00004651"/>
    </source>
</evidence>
<dbReference type="NCBIfam" id="TIGR00437">
    <property type="entry name" value="feoB"/>
    <property type="match status" value="1"/>
</dbReference>
<dbReference type="Pfam" id="PF07664">
    <property type="entry name" value="FeoB_C"/>
    <property type="match status" value="1"/>
</dbReference>
<dbReference type="PANTHER" id="PTHR43185:SF1">
    <property type="entry name" value="FE(2+) TRANSPORTER FEOB"/>
    <property type="match status" value="1"/>
</dbReference>
<dbReference type="RefSeq" id="WP_036788602.1">
    <property type="nucleotide sequence ID" value="NZ_JQZV01000003.1"/>
</dbReference>
<keyword evidence="3" id="KW-1003">Cell membrane</keyword>
<evidence type="ECO:0000313" key="18">
    <source>
        <dbReference type="Proteomes" id="UP000030101"/>
    </source>
</evidence>
<dbReference type="PANTHER" id="PTHR43185">
    <property type="entry name" value="FERROUS IRON TRANSPORT PROTEIN B"/>
    <property type="match status" value="1"/>
</dbReference>
<evidence type="ECO:0000256" key="12">
    <source>
        <dbReference type="ARBA" id="ARBA00031200"/>
    </source>
</evidence>
<feature type="transmembrane region" description="Helical" evidence="14">
    <location>
        <begin position="510"/>
        <end position="532"/>
    </location>
</feature>
<feature type="transmembrane region" description="Helical" evidence="14">
    <location>
        <begin position="544"/>
        <end position="565"/>
    </location>
</feature>
<dbReference type="CDD" id="cd01879">
    <property type="entry name" value="FeoB"/>
    <property type="match status" value="1"/>
</dbReference>
<dbReference type="InterPro" id="IPR011640">
    <property type="entry name" value="Fe2_transport_prot_B_C"/>
</dbReference>
<feature type="region of interest" description="Disordered" evidence="15">
    <location>
        <begin position="85"/>
        <end position="104"/>
    </location>
</feature>
<dbReference type="InterPro" id="IPR038157">
    <property type="entry name" value="FeoA_core_dom"/>
</dbReference>
<keyword evidence="9" id="KW-0406">Ion transport</keyword>
<dbReference type="EMBL" id="JQZV01000003">
    <property type="protein sequence ID" value="KGN93283.1"/>
    <property type="molecule type" value="Genomic_DNA"/>
</dbReference>
<dbReference type="InterPro" id="IPR030389">
    <property type="entry name" value="G_FEOB_dom"/>
</dbReference>
<evidence type="ECO:0000256" key="11">
    <source>
        <dbReference type="ARBA" id="ARBA00023136"/>
    </source>
</evidence>
<feature type="transmembrane region" description="Helical" evidence="14">
    <location>
        <begin position="410"/>
        <end position="431"/>
    </location>
</feature>
<dbReference type="SUPFAM" id="SSF52540">
    <property type="entry name" value="P-loop containing nucleoside triphosphate hydrolases"/>
    <property type="match status" value="1"/>
</dbReference>
<dbReference type="PROSITE" id="PS51711">
    <property type="entry name" value="G_FEOB"/>
    <property type="match status" value="1"/>
</dbReference>
<evidence type="ECO:0000256" key="9">
    <source>
        <dbReference type="ARBA" id="ARBA00023065"/>
    </source>
</evidence>
<evidence type="ECO:0000256" key="4">
    <source>
        <dbReference type="ARBA" id="ARBA00022496"/>
    </source>
</evidence>
<evidence type="ECO:0000256" key="8">
    <source>
        <dbReference type="ARBA" id="ARBA00023004"/>
    </source>
</evidence>
<comment type="subcellular location">
    <subcellularLocation>
        <location evidence="14">Cell inner membrane</location>
        <topology evidence="14">Multi-pass membrane protein</topology>
    </subcellularLocation>
    <subcellularLocation>
        <location evidence="1">Cell membrane</location>
        <topology evidence="1">Multi-pass membrane protein</topology>
    </subcellularLocation>
</comment>
<evidence type="ECO:0000256" key="15">
    <source>
        <dbReference type="SAM" id="MobiDB-lite"/>
    </source>
</evidence>
<organism evidence="17 18">
    <name type="scientific">Porphyromonas canoris</name>
    <dbReference type="NCBI Taxonomy" id="36875"/>
    <lineage>
        <taxon>Bacteria</taxon>
        <taxon>Pseudomonadati</taxon>
        <taxon>Bacteroidota</taxon>
        <taxon>Bacteroidia</taxon>
        <taxon>Bacteroidales</taxon>
        <taxon>Porphyromonadaceae</taxon>
        <taxon>Porphyromonas</taxon>
    </lineage>
</organism>
<dbReference type="SMART" id="SM00899">
    <property type="entry name" value="FeoA"/>
    <property type="match status" value="1"/>
</dbReference>
<dbReference type="InterPro" id="IPR003373">
    <property type="entry name" value="Fe2_transport_prot-B"/>
</dbReference>
<feature type="transmembrane region" description="Helical" evidence="14">
    <location>
        <begin position="465"/>
        <end position="490"/>
    </location>
</feature>
<evidence type="ECO:0000256" key="14">
    <source>
        <dbReference type="RuleBase" id="RU362098"/>
    </source>
</evidence>
<gene>
    <name evidence="17" type="ORF">HQ43_01135</name>
</gene>
<evidence type="ECO:0000256" key="10">
    <source>
        <dbReference type="ARBA" id="ARBA00023134"/>
    </source>
</evidence>
<protein>
    <recommendedName>
        <fullName evidence="12 13">Ferrous iron transport protein B</fullName>
    </recommendedName>
</protein>
<dbReference type="InterPro" id="IPR005225">
    <property type="entry name" value="Small_GTP-bd"/>
</dbReference>
<dbReference type="InterPro" id="IPR008988">
    <property type="entry name" value="Transcriptional_repressor_C"/>
</dbReference>
<dbReference type="Gene3D" id="2.30.30.90">
    <property type="match status" value="1"/>
</dbReference>
<keyword evidence="5 14" id="KW-0812">Transmembrane</keyword>
<evidence type="ECO:0000256" key="6">
    <source>
        <dbReference type="ARBA" id="ARBA00022741"/>
    </source>
</evidence>
<evidence type="ECO:0000256" key="13">
    <source>
        <dbReference type="NCBIfam" id="TIGR00437"/>
    </source>
</evidence>
<evidence type="ECO:0000256" key="2">
    <source>
        <dbReference type="ARBA" id="ARBA00022448"/>
    </source>
</evidence>
<evidence type="ECO:0000256" key="7">
    <source>
        <dbReference type="ARBA" id="ARBA00022989"/>
    </source>
</evidence>
<evidence type="ECO:0000259" key="16">
    <source>
        <dbReference type="PROSITE" id="PS51711"/>
    </source>
</evidence>
<evidence type="ECO:0000313" key="17">
    <source>
        <dbReference type="EMBL" id="KGN93283.1"/>
    </source>
</evidence>
<keyword evidence="4 14" id="KW-0410">Iron transport</keyword>
<dbReference type="Gene3D" id="3.40.50.300">
    <property type="entry name" value="P-loop containing nucleotide triphosphate hydrolases"/>
    <property type="match status" value="1"/>
</dbReference>
<feature type="transmembrane region" description="Helical" evidence="14">
    <location>
        <begin position="571"/>
        <end position="596"/>
    </location>
</feature>
<dbReference type="InterPro" id="IPR027417">
    <property type="entry name" value="P-loop_NTPase"/>
</dbReference>